<dbReference type="InterPro" id="IPR041698">
    <property type="entry name" value="Methyltransf_25"/>
</dbReference>
<evidence type="ECO:0000259" key="2">
    <source>
        <dbReference type="Pfam" id="PF13649"/>
    </source>
</evidence>
<dbReference type="EMBL" id="CP014806">
    <property type="protein sequence ID" value="AMX00815.1"/>
    <property type="molecule type" value="Genomic_DNA"/>
</dbReference>
<reference evidence="4" key="2">
    <citation type="submission" date="2016-03" db="EMBL/GenBank/DDBJ databases">
        <authorList>
            <person name="Ploux O."/>
        </authorList>
    </citation>
    <scope>NUCLEOTIDE SEQUENCE [LARGE SCALE GENOMIC DNA]</scope>
    <source>
        <strain evidence="4">PP9</strain>
    </source>
</reference>
<sequence>MIPLVYDQLSGCGKDNEFFLALLKKLNVKYIADLGCGTGRLTTHFSESGYHITAIDPNEEAIEYAKAKEYPVEVIWIVGDSSNLQTNAFDAVIMTANVAQVFLTDESWQNVISDAYRALKPGGHFIFDTRNPLAKEWEQWQEDMTPDLATNPVNNEPLEIWTEYDGFVGDIFTFYETIKVARTNEVVIQKKMQLIFRTQEEMQESLQQVGFSQIHVYGDWSFTKATSDTKSFILHAVKE</sequence>
<dbReference type="GO" id="GO:0032259">
    <property type="term" value="P:methylation"/>
    <property type="evidence" value="ECO:0007669"/>
    <property type="project" value="UniProtKB-KW"/>
</dbReference>
<dbReference type="InterPro" id="IPR029063">
    <property type="entry name" value="SAM-dependent_MTases_sf"/>
</dbReference>
<evidence type="ECO:0000256" key="1">
    <source>
        <dbReference type="ARBA" id="ARBA00022679"/>
    </source>
</evidence>
<dbReference type="STRING" id="241244.ATY39_16380"/>
<feature type="domain" description="Methyltransferase" evidence="2">
    <location>
        <begin position="31"/>
        <end position="123"/>
    </location>
</feature>
<name>A0A143HGG9_9BACL</name>
<dbReference type="RefSeq" id="WP_066791593.1">
    <property type="nucleotide sequence ID" value="NZ_CP014806.1"/>
</dbReference>
<dbReference type="Proteomes" id="UP000076021">
    <property type="component" value="Chromosome"/>
</dbReference>
<keyword evidence="4" id="KW-1185">Reference proteome</keyword>
<dbReference type="OrthoDB" id="9811589at2"/>
<dbReference type="Gene3D" id="3.40.50.150">
    <property type="entry name" value="Vaccinia Virus protein VP39"/>
    <property type="match status" value="1"/>
</dbReference>
<proteinExistence type="predicted"/>
<dbReference type="AlphaFoldDB" id="A0A143HGG9"/>
<dbReference type="GO" id="GO:0008168">
    <property type="term" value="F:methyltransferase activity"/>
    <property type="evidence" value="ECO:0007669"/>
    <property type="project" value="UniProtKB-KW"/>
</dbReference>
<gene>
    <name evidence="3" type="ORF">ATY39_16380</name>
</gene>
<protein>
    <submittedName>
        <fullName evidence="3">SAM-dependent methyltransferase</fullName>
    </submittedName>
</protein>
<dbReference type="Gene3D" id="2.20.25.110">
    <property type="entry name" value="S-adenosyl-L-methionine-dependent methyltransferases"/>
    <property type="match status" value="1"/>
</dbReference>
<organism evidence="3 4">
    <name type="scientific">Rummeliibacillus stabekisii</name>
    <dbReference type="NCBI Taxonomy" id="241244"/>
    <lineage>
        <taxon>Bacteria</taxon>
        <taxon>Bacillati</taxon>
        <taxon>Bacillota</taxon>
        <taxon>Bacilli</taxon>
        <taxon>Bacillales</taxon>
        <taxon>Caryophanaceae</taxon>
        <taxon>Rummeliibacillus</taxon>
    </lineage>
</organism>
<keyword evidence="3" id="KW-0489">Methyltransferase</keyword>
<reference evidence="3 4" key="1">
    <citation type="journal article" date="2016" name="Genome Announc.">
        <title>Whole-Genome Sequence of Rummeliibacillus stabekisii Strain PP9 Isolated from Antarctic Soil.</title>
        <authorList>
            <person name="da Mota F.F."/>
            <person name="Vollu R.E."/>
            <person name="Jurelevicius D."/>
            <person name="Seldin L."/>
        </authorList>
    </citation>
    <scope>NUCLEOTIDE SEQUENCE [LARGE SCALE GENOMIC DNA]</scope>
    <source>
        <strain evidence="3 4">PP9</strain>
    </source>
</reference>
<dbReference type="Pfam" id="PF13649">
    <property type="entry name" value="Methyltransf_25"/>
    <property type="match status" value="1"/>
</dbReference>
<dbReference type="KEGG" id="rst:ATY39_16380"/>
<evidence type="ECO:0000313" key="3">
    <source>
        <dbReference type="EMBL" id="AMX00815.1"/>
    </source>
</evidence>
<keyword evidence="1 3" id="KW-0808">Transferase</keyword>
<accession>A0A143HGG9</accession>
<dbReference type="SUPFAM" id="SSF53335">
    <property type="entry name" value="S-adenosyl-L-methionine-dependent methyltransferases"/>
    <property type="match status" value="1"/>
</dbReference>
<dbReference type="PANTHER" id="PTHR43861">
    <property type="entry name" value="TRANS-ACONITATE 2-METHYLTRANSFERASE-RELATED"/>
    <property type="match status" value="1"/>
</dbReference>
<evidence type="ECO:0000313" key="4">
    <source>
        <dbReference type="Proteomes" id="UP000076021"/>
    </source>
</evidence>
<dbReference type="CDD" id="cd02440">
    <property type="entry name" value="AdoMet_MTases"/>
    <property type="match status" value="1"/>
</dbReference>